<feature type="compositionally biased region" description="Basic and acidic residues" evidence="1">
    <location>
        <begin position="56"/>
        <end position="66"/>
    </location>
</feature>
<evidence type="ECO:0000313" key="2">
    <source>
        <dbReference type="EMBL" id="KAF0925160.1"/>
    </source>
</evidence>
<name>A0A6G1EK07_9ORYZ</name>
<proteinExistence type="predicted"/>
<dbReference type="Proteomes" id="UP000479710">
    <property type="component" value="Unassembled WGS sequence"/>
</dbReference>
<feature type="region of interest" description="Disordered" evidence="1">
    <location>
        <begin position="1"/>
        <end position="66"/>
    </location>
</feature>
<gene>
    <name evidence="2" type="ORF">E2562_015579</name>
</gene>
<evidence type="ECO:0000256" key="1">
    <source>
        <dbReference type="SAM" id="MobiDB-lite"/>
    </source>
</evidence>
<comment type="caution">
    <text evidence="2">The sequence shown here is derived from an EMBL/GenBank/DDBJ whole genome shotgun (WGS) entry which is preliminary data.</text>
</comment>
<dbReference type="EMBL" id="SPHZ02000003">
    <property type="protein sequence ID" value="KAF0925160.1"/>
    <property type="molecule type" value="Genomic_DNA"/>
</dbReference>
<evidence type="ECO:0000313" key="3">
    <source>
        <dbReference type="Proteomes" id="UP000479710"/>
    </source>
</evidence>
<protein>
    <submittedName>
        <fullName evidence="2">Uncharacterized protein</fullName>
    </submittedName>
</protein>
<keyword evidence="3" id="KW-1185">Reference proteome</keyword>
<dbReference type="AlphaFoldDB" id="A0A6G1EK07"/>
<sequence>MKAVLMCSTATATTGHSGIRDWGAEQAQRRGPRGGNVLGAAHRRRGDRWQRTPRGTRAEGDEEERQ</sequence>
<reference evidence="2 3" key="1">
    <citation type="submission" date="2019-11" db="EMBL/GenBank/DDBJ databases">
        <title>Whole genome sequence of Oryza granulata.</title>
        <authorList>
            <person name="Li W."/>
        </authorList>
    </citation>
    <scope>NUCLEOTIDE SEQUENCE [LARGE SCALE GENOMIC DNA]</scope>
    <source>
        <strain evidence="3">cv. Menghai</strain>
        <tissue evidence="2">Leaf</tissue>
    </source>
</reference>
<accession>A0A6G1EK07</accession>
<organism evidence="2 3">
    <name type="scientific">Oryza meyeriana var. granulata</name>
    <dbReference type="NCBI Taxonomy" id="110450"/>
    <lineage>
        <taxon>Eukaryota</taxon>
        <taxon>Viridiplantae</taxon>
        <taxon>Streptophyta</taxon>
        <taxon>Embryophyta</taxon>
        <taxon>Tracheophyta</taxon>
        <taxon>Spermatophyta</taxon>
        <taxon>Magnoliopsida</taxon>
        <taxon>Liliopsida</taxon>
        <taxon>Poales</taxon>
        <taxon>Poaceae</taxon>
        <taxon>BOP clade</taxon>
        <taxon>Oryzoideae</taxon>
        <taxon>Oryzeae</taxon>
        <taxon>Oryzinae</taxon>
        <taxon>Oryza</taxon>
        <taxon>Oryza meyeriana</taxon>
    </lineage>
</organism>